<dbReference type="InterPro" id="IPR000847">
    <property type="entry name" value="LysR_HTH_N"/>
</dbReference>
<dbReference type="GO" id="GO:0005829">
    <property type="term" value="C:cytosol"/>
    <property type="evidence" value="ECO:0007669"/>
    <property type="project" value="TreeGrafter"/>
</dbReference>
<reference evidence="6 7" key="1">
    <citation type="submission" date="2016-10" db="EMBL/GenBank/DDBJ databases">
        <authorList>
            <person name="Varghese N."/>
            <person name="Submissions S."/>
        </authorList>
    </citation>
    <scope>NUCLEOTIDE SEQUENCE [LARGE SCALE GENOMIC DNA]</scope>
    <source>
        <strain evidence="6 7">WCC6</strain>
    </source>
</reference>
<dbReference type="GO" id="GO:0003700">
    <property type="term" value="F:DNA-binding transcription factor activity"/>
    <property type="evidence" value="ECO:0007669"/>
    <property type="project" value="InterPro"/>
</dbReference>
<dbReference type="InterPro" id="IPR036390">
    <property type="entry name" value="WH_DNA-bd_sf"/>
</dbReference>
<dbReference type="PROSITE" id="PS50931">
    <property type="entry name" value="HTH_LYSR"/>
    <property type="match status" value="1"/>
</dbReference>
<sequence>MKLHQLRYFQEVCRQHSITKAAEELHISQPAVSAAIRELEEEFGLKLFKRSHKKLVLTTEGSYFSLEVEELLQKANQIADDMTRLQKKNTSIRVGLPPMMEALEIPFLALFHRKHPEIRLELHHGNSLSLRKALQDGRIDIAIVSGKGADQDDMATRAMKHCEIVYCVSSNHPLARETAISIPQLAQEDLVEIENSQKFRETVLERFHQDHCTPRIQWSTSQLYTKIQLLRSGVAGGFLYRAVAEREPDLVPLSLTPPLYYEIEMLWQNSALENETIRTFLEFAQEHGTIEKP</sequence>
<dbReference type="AlphaFoldDB" id="A0A1H3A3W6"/>
<protein>
    <submittedName>
        <fullName evidence="6">DNA-binding transcriptional regulator, LysR family</fullName>
    </submittedName>
</protein>
<dbReference type="SUPFAM" id="SSF53850">
    <property type="entry name" value="Periplasmic binding protein-like II"/>
    <property type="match status" value="1"/>
</dbReference>
<feature type="domain" description="HTH lysR-type" evidence="5">
    <location>
        <begin position="1"/>
        <end position="58"/>
    </location>
</feature>
<dbReference type="PANTHER" id="PTHR30419:SF28">
    <property type="entry name" value="HTH-TYPE TRANSCRIPTIONAL REGULATOR BSDA"/>
    <property type="match status" value="1"/>
</dbReference>
<name>A0A1H3A3W6_ACIFE</name>
<keyword evidence="2" id="KW-0805">Transcription regulation</keyword>
<dbReference type="Proteomes" id="UP000182379">
    <property type="component" value="Unassembled WGS sequence"/>
</dbReference>
<dbReference type="PANTHER" id="PTHR30419">
    <property type="entry name" value="HTH-TYPE TRANSCRIPTIONAL REGULATOR YBHD"/>
    <property type="match status" value="1"/>
</dbReference>
<proteinExistence type="inferred from homology"/>
<keyword evidence="4" id="KW-0804">Transcription</keyword>
<dbReference type="RefSeq" id="WP_074707993.1">
    <property type="nucleotide sequence ID" value="NZ_CALAKB010000013.1"/>
</dbReference>
<dbReference type="InterPro" id="IPR050950">
    <property type="entry name" value="HTH-type_LysR_regulators"/>
</dbReference>
<accession>A0A1H3A3W6</accession>
<evidence type="ECO:0000313" key="7">
    <source>
        <dbReference type="Proteomes" id="UP000182379"/>
    </source>
</evidence>
<dbReference type="FunFam" id="1.10.10.10:FF:000001">
    <property type="entry name" value="LysR family transcriptional regulator"/>
    <property type="match status" value="1"/>
</dbReference>
<evidence type="ECO:0000256" key="4">
    <source>
        <dbReference type="ARBA" id="ARBA00023163"/>
    </source>
</evidence>
<dbReference type="Pfam" id="PF03466">
    <property type="entry name" value="LysR_substrate"/>
    <property type="match status" value="1"/>
</dbReference>
<dbReference type="Gene3D" id="1.10.10.10">
    <property type="entry name" value="Winged helix-like DNA-binding domain superfamily/Winged helix DNA-binding domain"/>
    <property type="match status" value="1"/>
</dbReference>
<dbReference type="InterPro" id="IPR005119">
    <property type="entry name" value="LysR_subst-bd"/>
</dbReference>
<evidence type="ECO:0000259" key="5">
    <source>
        <dbReference type="PROSITE" id="PS50931"/>
    </source>
</evidence>
<keyword evidence="3 6" id="KW-0238">DNA-binding</keyword>
<comment type="caution">
    <text evidence="6">The sequence shown here is derived from an EMBL/GenBank/DDBJ whole genome shotgun (WGS) entry which is preliminary data.</text>
</comment>
<organism evidence="6 7">
    <name type="scientific">Acidaminococcus fermentans</name>
    <dbReference type="NCBI Taxonomy" id="905"/>
    <lineage>
        <taxon>Bacteria</taxon>
        <taxon>Bacillati</taxon>
        <taxon>Bacillota</taxon>
        <taxon>Negativicutes</taxon>
        <taxon>Acidaminococcales</taxon>
        <taxon>Acidaminococcaceae</taxon>
        <taxon>Acidaminococcus</taxon>
    </lineage>
</organism>
<gene>
    <name evidence="6" type="ORF">SAMN05216495_11827</name>
</gene>
<evidence type="ECO:0000313" key="6">
    <source>
        <dbReference type="EMBL" id="SDX24480.1"/>
    </source>
</evidence>
<dbReference type="Gene3D" id="3.40.190.290">
    <property type="match status" value="1"/>
</dbReference>
<evidence type="ECO:0000256" key="3">
    <source>
        <dbReference type="ARBA" id="ARBA00023125"/>
    </source>
</evidence>
<dbReference type="CDD" id="cd05466">
    <property type="entry name" value="PBP2_LTTR_substrate"/>
    <property type="match status" value="1"/>
</dbReference>
<dbReference type="GO" id="GO:0003677">
    <property type="term" value="F:DNA binding"/>
    <property type="evidence" value="ECO:0007669"/>
    <property type="project" value="UniProtKB-KW"/>
</dbReference>
<dbReference type="InterPro" id="IPR036388">
    <property type="entry name" value="WH-like_DNA-bd_sf"/>
</dbReference>
<evidence type="ECO:0000256" key="1">
    <source>
        <dbReference type="ARBA" id="ARBA00009437"/>
    </source>
</evidence>
<dbReference type="SUPFAM" id="SSF46785">
    <property type="entry name" value="Winged helix' DNA-binding domain"/>
    <property type="match status" value="1"/>
</dbReference>
<comment type="similarity">
    <text evidence="1">Belongs to the LysR transcriptional regulatory family.</text>
</comment>
<dbReference type="EMBL" id="FNOP01000018">
    <property type="protein sequence ID" value="SDX24480.1"/>
    <property type="molecule type" value="Genomic_DNA"/>
</dbReference>
<dbReference type="Pfam" id="PF00126">
    <property type="entry name" value="HTH_1"/>
    <property type="match status" value="1"/>
</dbReference>
<dbReference type="PRINTS" id="PR00039">
    <property type="entry name" value="HTHLYSR"/>
</dbReference>
<evidence type="ECO:0000256" key="2">
    <source>
        <dbReference type="ARBA" id="ARBA00023015"/>
    </source>
</evidence>